<evidence type="ECO:0000313" key="3">
    <source>
        <dbReference type="Proteomes" id="UP000234479"/>
    </source>
</evidence>
<dbReference type="PROSITE" id="PS50987">
    <property type="entry name" value="HTH_ARSR_2"/>
    <property type="match status" value="1"/>
</dbReference>
<gene>
    <name evidence="2" type="ORF">SGCZBJ_20550</name>
</gene>
<organism evidence="2 3">
    <name type="scientific">Caulobacter zeae</name>
    <dbReference type="NCBI Taxonomy" id="2055137"/>
    <lineage>
        <taxon>Bacteria</taxon>
        <taxon>Pseudomonadati</taxon>
        <taxon>Pseudomonadota</taxon>
        <taxon>Alphaproteobacteria</taxon>
        <taxon>Caulobacterales</taxon>
        <taxon>Caulobacteraceae</taxon>
        <taxon>Caulobacter</taxon>
    </lineage>
</organism>
<dbReference type="SUPFAM" id="SSF46785">
    <property type="entry name" value="Winged helix' DNA-binding domain"/>
    <property type="match status" value="1"/>
</dbReference>
<reference evidence="2 3" key="1">
    <citation type="submission" date="2017-12" db="EMBL/GenBank/DDBJ databases">
        <title>The genome sequence of Caulobacter sp. 410.</title>
        <authorList>
            <person name="Gao J."/>
            <person name="Mao X."/>
            <person name="Sun J."/>
        </authorList>
    </citation>
    <scope>NUCLEOTIDE SEQUENCE [LARGE SCALE GENOMIC DNA]</scope>
    <source>
        <strain evidence="2 3">410</strain>
    </source>
</reference>
<dbReference type="AlphaFoldDB" id="A0A2N5D5S0"/>
<dbReference type="InterPro" id="IPR001845">
    <property type="entry name" value="HTH_ArsR_DNA-bd_dom"/>
</dbReference>
<keyword evidence="3" id="KW-1185">Reference proteome</keyword>
<dbReference type="OrthoDB" id="7192471at2"/>
<comment type="caution">
    <text evidence="2">The sequence shown here is derived from an EMBL/GenBank/DDBJ whole genome shotgun (WGS) entry which is preliminary data.</text>
</comment>
<evidence type="ECO:0000259" key="1">
    <source>
        <dbReference type="PROSITE" id="PS50987"/>
    </source>
</evidence>
<dbReference type="Pfam" id="PF12840">
    <property type="entry name" value="HTH_20"/>
    <property type="match status" value="1"/>
</dbReference>
<dbReference type="PRINTS" id="PR00778">
    <property type="entry name" value="HTHARSR"/>
</dbReference>
<dbReference type="SMART" id="SM00418">
    <property type="entry name" value="HTH_ARSR"/>
    <property type="match status" value="1"/>
</dbReference>
<dbReference type="InterPro" id="IPR036390">
    <property type="entry name" value="WH_DNA-bd_sf"/>
</dbReference>
<dbReference type="InterPro" id="IPR036388">
    <property type="entry name" value="WH-like_DNA-bd_sf"/>
</dbReference>
<dbReference type="Gene3D" id="1.10.10.10">
    <property type="entry name" value="Winged helix-like DNA-binding domain superfamily/Winged helix DNA-binding domain"/>
    <property type="match status" value="1"/>
</dbReference>
<proteinExistence type="predicted"/>
<name>A0A2N5D5S0_9CAUL</name>
<accession>A0A2N5D5S0</accession>
<dbReference type="RefSeq" id="WP_101719802.1">
    <property type="nucleotide sequence ID" value="NZ_PJRS01000042.1"/>
</dbReference>
<dbReference type="GO" id="GO:0003700">
    <property type="term" value="F:DNA-binding transcription factor activity"/>
    <property type="evidence" value="ECO:0007669"/>
    <property type="project" value="InterPro"/>
</dbReference>
<evidence type="ECO:0000313" key="2">
    <source>
        <dbReference type="EMBL" id="PLR21393.1"/>
    </source>
</evidence>
<sequence>MPDADGHPEPEEMQLGALLAALADPLRRRVIAELVRAEPLTERTCVSFGLPVSKASLTHHFRVLREAGLIRQVDRGNSRAAQLRRDEIEARFPGLLALVAAEDRAL</sequence>
<dbReference type="EMBL" id="PJRS01000042">
    <property type="protein sequence ID" value="PLR21393.1"/>
    <property type="molecule type" value="Genomic_DNA"/>
</dbReference>
<feature type="domain" description="HTH arsR-type" evidence="1">
    <location>
        <begin position="7"/>
        <end position="103"/>
    </location>
</feature>
<dbReference type="Proteomes" id="UP000234479">
    <property type="component" value="Unassembled WGS sequence"/>
</dbReference>
<protein>
    <submittedName>
        <fullName evidence="2">ArsR family transcriptional regulator</fullName>
    </submittedName>
</protein>